<protein>
    <submittedName>
        <fullName evidence="1">Uncharacterized protein</fullName>
    </submittedName>
</protein>
<gene>
    <name evidence="1" type="ORF">PRV_00210</name>
</gene>
<dbReference type="EMBL" id="CP006771">
    <property type="protein sequence ID" value="AGX88827.1"/>
    <property type="molecule type" value="Genomic_DNA"/>
</dbReference>
<accession>U5NBQ3</accession>
<keyword evidence="2" id="KW-1185">Reference proteome</keyword>
<sequence length="35" mass="3983">MFAEGFIKNLENSNIVIENVGKLNIELCKVEVDMK</sequence>
<reference evidence="1 2" key="1">
    <citation type="journal article" date="2013" name="Genome Announc.">
        <title>Genome Sequence of Mycoplasma parvum (Formerly Eperythrozoon parvum), a Diminutive Hemoplasma of the Pig.</title>
        <authorList>
            <person name="do Nascimento N.C."/>
            <person name="Dos Santos A.P."/>
            <person name="Chu Y."/>
            <person name="Guimaraes A.M."/>
            <person name="Pagliaro A."/>
            <person name="Messick J.B."/>
        </authorList>
    </citation>
    <scope>NUCLEOTIDE SEQUENCE [LARGE SCALE GENOMIC DNA]</scope>
    <source>
        <strain evidence="1 2">Indiana</strain>
    </source>
</reference>
<proteinExistence type="predicted"/>
<evidence type="ECO:0000313" key="2">
    <source>
        <dbReference type="Proteomes" id="UP000017119"/>
    </source>
</evidence>
<dbReference type="KEGG" id="mpv:PRV_00210"/>
<name>U5NBQ3_9MOLU</name>
<organism evidence="1 2">
    <name type="scientific">Mycoplasma parvum str. Indiana</name>
    <dbReference type="NCBI Taxonomy" id="1403316"/>
    <lineage>
        <taxon>Bacteria</taxon>
        <taxon>Bacillati</taxon>
        <taxon>Mycoplasmatota</taxon>
        <taxon>Mollicutes</taxon>
        <taxon>Mycoplasmataceae</taxon>
        <taxon>Mycoplasma</taxon>
    </lineage>
</organism>
<evidence type="ECO:0000313" key="1">
    <source>
        <dbReference type="EMBL" id="AGX88827.1"/>
    </source>
</evidence>
<dbReference type="AlphaFoldDB" id="U5NBQ3"/>
<dbReference type="STRING" id="1403316.PRV_00210"/>
<dbReference type="Proteomes" id="UP000017119">
    <property type="component" value="Chromosome"/>
</dbReference>
<dbReference type="HOGENOM" id="CLU_3365976_0_0_14"/>